<keyword evidence="2" id="KW-1185">Reference proteome</keyword>
<sequence>MQSSIRRRRRASGFSLIEVLVALLVLSFGLLGMVGLQATALQNNREARLQSVAVNLARELAEMMRGNKDVAMLATANPYVGDFSAIGETPASPASPSSCLSTGLSCANATAVANAELTDWLARVSASLPGARVKICPDSAPYSTAGLPQWDCTAATTTDVIVVKIGWTHLSTNASLQDRNVRSNSTSSDNLPRVILPVTAGSTTL</sequence>
<dbReference type="Pfam" id="PF07963">
    <property type="entry name" value="N_methyl"/>
    <property type="match status" value="1"/>
</dbReference>
<dbReference type="EMBL" id="JAVDRF010000007">
    <property type="protein sequence ID" value="MDR6537621.1"/>
    <property type="molecule type" value="Genomic_DNA"/>
</dbReference>
<proteinExistence type="predicted"/>
<reference evidence="1 2" key="1">
    <citation type="submission" date="2023-07" db="EMBL/GenBank/DDBJ databases">
        <title>Sorghum-associated microbial communities from plants grown in Nebraska, USA.</title>
        <authorList>
            <person name="Schachtman D."/>
        </authorList>
    </citation>
    <scope>NUCLEOTIDE SEQUENCE [LARGE SCALE GENOMIC DNA]</scope>
    <source>
        <strain evidence="1 2">DS1781</strain>
    </source>
</reference>
<accession>A0ABU1NGS1</accession>
<dbReference type="InterPro" id="IPR012902">
    <property type="entry name" value="N_methyl_site"/>
</dbReference>
<gene>
    <name evidence="1" type="ORF">J2739_003402</name>
</gene>
<organism evidence="1 2">
    <name type="scientific">Variovorax soli</name>
    <dbReference type="NCBI Taxonomy" id="376815"/>
    <lineage>
        <taxon>Bacteria</taxon>
        <taxon>Pseudomonadati</taxon>
        <taxon>Pseudomonadota</taxon>
        <taxon>Betaproteobacteria</taxon>
        <taxon>Burkholderiales</taxon>
        <taxon>Comamonadaceae</taxon>
        <taxon>Variovorax</taxon>
    </lineage>
</organism>
<dbReference type="NCBIfam" id="TIGR02532">
    <property type="entry name" value="IV_pilin_GFxxxE"/>
    <property type="match status" value="1"/>
</dbReference>
<dbReference type="InterPro" id="IPR013362">
    <property type="entry name" value="Pilus_4_PilV"/>
</dbReference>
<name>A0ABU1NGS1_9BURK</name>
<comment type="caution">
    <text evidence="1">The sequence shown here is derived from an EMBL/GenBank/DDBJ whole genome shotgun (WGS) entry which is preliminary data.</text>
</comment>
<dbReference type="NCBIfam" id="TIGR02523">
    <property type="entry name" value="type_IV_pilV"/>
    <property type="match status" value="1"/>
</dbReference>
<dbReference type="Proteomes" id="UP001184230">
    <property type="component" value="Unassembled WGS sequence"/>
</dbReference>
<protein>
    <submittedName>
        <fullName evidence="1">Type IV pilus assembly protein PilV</fullName>
    </submittedName>
</protein>
<evidence type="ECO:0000313" key="2">
    <source>
        <dbReference type="Proteomes" id="UP001184230"/>
    </source>
</evidence>
<evidence type="ECO:0000313" key="1">
    <source>
        <dbReference type="EMBL" id="MDR6537621.1"/>
    </source>
</evidence>